<dbReference type="InterPro" id="IPR013216">
    <property type="entry name" value="Methyltransf_11"/>
</dbReference>
<dbReference type="GO" id="GO:0008757">
    <property type="term" value="F:S-adenosylmethionine-dependent methyltransferase activity"/>
    <property type="evidence" value="ECO:0007669"/>
    <property type="project" value="InterPro"/>
</dbReference>
<dbReference type="Proteomes" id="UP000007241">
    <property type="component" value="Unassembled WGS sequence"/>
</dbReference>
<sequence>MSCNTDVVAEATTDPAKLESEHVHVVYDQIANHFSATRYKPWPVVDAFLKEMPAGSLGADIGCGNGKYLGINPDLFVLGSDRSLNLINICHDRGFEAMVCDNLSLPYRSNSFDFAISIAVIHHFATPQRRKTAIKELFRILRPGGRALIFVWALEQESKSKRQYTSQDVFVPWKMPRRIYAAKVDEQESQQQTRQDSDLIYQRYYHMFTKGELDELAEEVAAGSVVMSGYDCDNHYVIIQKPIP</sequence>
<dbReference type="GeneID" id="18242267"/>
<dbReference type="PANTHER" id="PTHR13069">
    <property type="entry name" value="ALKYLATED DNA REPAIR PROTEIN ALKB HOMOLOG 8"/>
    <property type="match status" value="1"/>
</dbReference>
<gene>
    <name evidence="4" type="ORF">BATDEDRAFT_85944</name>
</gene>
<evidence type="ECO:0000313" key="4">
    <source>
        <dbReference type="EMBL" id="EGF83493.1"/>
    </source>
</evidence>
<evidence type="ECO:0000313" key="5">
    <source>
        <dbReference type="Proteomes" id="UP000007241"/>
    </source>
</evidence>
<keyword evidence="5" id="KW-1185">Reference proteome</keyword>
<name>F4NT97_BATDJ</name>
<dbReference type="Pfam" id="PF08241">
    <property type="entry name" value="Methyltransf_11"/>
    <property type="match status" value="1"/>
</dbReference>
<dbReference type="GO" id="GO:0005634">
    <property type="term" value="C:nucleus"/>
    <property type="evidence" value="ECO:0000318"/>
    <property type="project" value="GO_Central"/>
</dbReference>
<dbReference type="FunFam" id="3.40.50.150:FF:000203">
    <property type="entry name" value="Alkylated DNA repair protein alkB 8"/>
    <property type="match status" value="1"/>
</dbReference>
<evidence type="ECO:0000259" key="3">
    <source>
        <dbReference type="Pfam" id="PF08241"/>
    </source>
</evidence>
<dbReference type="InParanoid" id="F4NT97"/>
<feature type="domain" description="Methyltransferase type 11" evidence="3">
    <location>
        <begin position="60"/>
        <end position="149"/>
    </location>
</feature>
<accession>F4NT97</accession>
<organism evidence="4 5">
    <name type="scientific">Batrachochytrium dendrobatidis (strain JAM81 / FGSC 10211)</name>
    <name type="common">Frog chytrid fungus</name>
    <dbReference type="NCBI Taxonomy" id="684364"/>
    <lineage>
        <taxon>Eukaryota</taxon>
        <taxon>Fungi</taxon>
        <taxon>Fungi incertae sedis</taxon>
        <taxon>Chytridiomycota</taxon>
        <taxon>Chytridiomycota incertae sedis</taxon>
        <taxon>Chytridiomycetes</taxon>
        <taxon>Rhizophydiales</taxon>
        <taxon>Rhizophydiales incertae sedis</taxon>
        <taxon>Batrachochytrium</taxon>
    </lineage>
</organism>
<dbReference type="SUPFAM" id="SSF53335">
    <property type="entry name" value="S-adenosyl-L-methionine-dependent methyltransferases"/>
    <property type="match status" value="1"/>
</dbReference>
<dbReference type="InterPro" id="IPR051422">
    <property type="entry name" value="AlkB_tRNA_MeTrf/Diox"/>
</dbReference>
<dbReference type="CDD" id="cd02440">
    <property type="entry name" value="AdoMet_MTases"/>
    <property type="match status" value="1"/>
</dbReference>
<keyword evidence="2" id="KW-0808">Transferase</keyword>
<dbReference type="PANTHER" id="PTHR13069:SF21">
    <property type="entry name" value="ALKYLATED DNA REPAIR PROTEIN ALKB HOMOLOG 8"/>
    <property type="match status" value="1"/>
</dbReference>
<dbReference type="OMA" id="VHEVYQQ"/>
<protein>
    <recommendedName>
        <fullName evidence="3">Methyltransferase type 11 domain-containing protein</fullName>
    </recommendedName>
</protein>
<evidence type="ECO:0000256" key="2">
    <source>
        <dbReference type="ARBA" id="ARBA00022679"/>
    </source>
</evidence>
<dbReference type="HOGENOM" id="CLU_029501_2_0_1"/>
<dbReference type="STRING" id="684364.F4NT97"/>
<dbReference type="InterPro" id="IPR029063">
    <property type="entry name" value="SAM-dependent_MTases_sf"/>
</dbReference>
<dbReference type="EMBL" id="GL882879">
    <property type="protein sequence ID" value="EGF83493.1"/>
    <property type="molecule type" value="Genomic_DNA"/>
</dbReference>
<proteinExistence type="predicted"/>
<dbReference type="OrthoDB" id="271595at2759"/>
<dbReference type="GO" id="GO:0030488">
    <property type="term" value="P:tRNA methylation"/>
    <property type="evidence" value="ECO:0000318"/>
    <property type="project" value="GO_Central"/>
</dbReference>
<dbReference type="FunCoup" id="F4NT97">
    <property type="interactions" value="368"/>
</dbReference>
<dbReference type="GO" id="GO:0106335">
    <property type="term" value="F:tRNA (5-carboxymethyluridine(34)-5-O)-methyltransferase activity"/>
    <property type="evidence" value="ECO:0000318"/>
    <property type="project" value="GO_Central"/>
</dbReference>
<dbReference type="Gene3D" id="3.40.50.150">
    <property type="entry name" value="Vaccinia Virus protein VP39"/>
    <property type="match status" value="1"/>
</dbReference>
<dbReference type="GO" id="GO:0002098">
    <property type="term" value="P:tRNA wobble uridine modification"/>
    <property type="evidence" value="ECO:0000318"/>
    <property type="project" value="GO_Central"/>
</dbReference>
<evidence type="ECO:0000256" key="1">
    <source>
        <dbReference type="ARBA" id="ARBA00022603"/>
    </source>
</evidence>
<dbReference type="GO" id="GO:0000049">
    <property type="term" value="F:tRNA binding"/>
    <property type="evidence" value="ECO:0000318"/>
    <property type="project" value="GO_Central"/>
</dbReference>
<dbReference type="GO" id="GO:0005737">
    <property type="term" value="C:cytoplasm"/>
    <property type="evidence" value="ECO:0000318"/>
    <property type="project" value="GO_Central"/>
</dbReference>
<dbReference type="AlphaFoldDB" id="F4NT97"/>
<dbReference type="RefSeq" id="XP_006676117.1">
    <property type="nucleotide sequence ID" value="XM_006676054.1"/>
</dbReference>
<reference evidence="4 5" key="1">
    <citation type="submission" date="2009-12" db="EMBL/GenBank/DDBJ databases">
        <title>The draft genome of Batrachochytrium dendrobatidis.</title>
        <authorList>
            <consortium name="US DOE Joint Genome Institute (JGI-PGF)"/>
            <person name="Kuo A."/>
            <person name="Salamov A."/>
            <person name="Schmutz J."/>
            <person name="Lucas S."/>
            <person name="Pitluck S."/>
            <person name="Rosenblum E."/>
            <person name="Stajich J."/>
            <person name="Eisen M."/>
            <person name="Grigoriev I.V."/>
        </authorList>
    </citation>
    <scope>NUCLEOTIDE SEQUENCE [LARGE SCALE GENOMIC DNA]</scope>
    <source>
        <strain evidence="5">JAM81 / FGSC 10211</strain>
    </source>
</reference>
<keyword evidence="1" id="KW-0489">Methyltransferase</keyword>